<dbReference type="InterPro" id="IPR000998">
    <property type="entry name" value="MAM_dom"/>
</dbReference>
<dbReference type="Proteomes" id="UP000596742">
    <property type="component" value="Unassembled WGS sequence"/>
</dbReference>
<dbReference type="Pfam" id="PF00629">
    <property type="entry name" value="MAM"/>
    <property type="match status" value="1"/>
</dbReference>
<comment type="caution">
    <text evidence="2">The sequence shown here is derived from an EMBL/GenBank/DDBJ whole genome shotgun (WGS) entry which is preliminary data.</text>
</comment>
<dbReference type="EMBL" id="UYJE01000702">
    <property type="protein sequence ID" value="VDH95571.1"/>
    <property type="molecule type" value="Genomic_DNA"/>
</dbReference>
<dbReference type="SUPFAM" id="SSF49899">
    <property type="entry name" value="Concanavalin A-like lectins/glucanases"/>
    <property type="match status" value="1"/>
</dbReference>
<dbReference type="PANTHER" id="PTHR23282:SF101">
    <property type="entry name" value="MAM DOMAIN-CONTAINING PROTEIN"/>
    <property type="match status" value="1"/>
</dbReference>
<dbReference type="PROSITE" id="PS50060">
    <property type="entry name" value="MAM_2"/>
    <property type="match status" value="1"/>
</dbReference>
<protein>
    <recommendedName>
        <fullName evidence="1">MAM domain-containing protein</fullName>
    </recommendedName>
</protein>
<gene>
    <name evidence="2" type="ORF">MGAL_10B053329</name>
</gene>
<feature type="domain" description="MAM" evidence="1">
    <location>
        <begin position="1"/>
        <end position="77"/>
    </location>
</feature>
<proteinExistence type="predicted"/>
<dbReference type="InterPro" id="IPR051560">
    <property type="entry name" value="MAM_domain-containing"/>
</dbReference>
<evidence type="ECO:0000313" key="3">
    <source>
        <dbReference type="Proteomes" id="UP000596742"/>
    </source>
</evidence>
<dbReference type="GO" id="GO:0016020">
    <property type="term" value="C:membrane"/>
    <property type="evidence" value="ECO:0007669"/>
    <property type="project" value="InterPro"/>
</dbReference>
<evidence type="ECO:0000259" key="1">
    <source>
        <dbReference type="PROSITE" id="PS50060"/>
    </source>
</evidence>
<evidence type="ECO:0000313" key="2">
    <source>
        <dbReference type="EMBL" id="VDH95571.1"/>
    </source>
</evidence>
<name>A0A8B6BV26_MYTGA</name>
<dbReference type="InterPro" id="IPR013320">
    <property type="entry name" value="ConA-like_dom_sf"/>
</dbReference>
<dbReference type="Gene3D" id="2.60.120.200">
    <property type="match status" value="1"/>
</dbReference>
<keyword evidence="3" id="KW-1185">Reference proteome</keyword>
<accession>A0A8B6BV26</accession>
<dbReference type="OrthoDB" id="6102619at2759"/>
<sequence>MHRQNPDTLRVYTESGNTTELRWSQNGSNLGQWNFASFTIISKSEAYRIIFEGDRGTGYWSVIALDDILLLERSCSGLITTSQKCHNIDESISLHECSKHYLQLNDTSLVFDPQFDNCSTVYQAVQTSVTTGCNDMNNSEICTFDLPEPKMEDQRCFHSNWLSVEYKCEVEETTTVALDATSRDDSSAGRFYT</sequence>
<dbReference type="AlphaFoldDB" id="A0A8B6BV26"/>
<organism evidence="2 3">
    <name type="scientific">Mytilus galloprovincialis</name>
    <name type="common">Mediterranean mussel</name>
    <dbReference type="NCBI Taxonomy" id="29158"/>
    <lineage>
        <taxon>Eukaryota</taxon>
        <taxon>Metazoa</taxon>
        <taxon>Spiralia</taxon>
        <taxon>Lophotrochozoa</taxon>
        <taxon>Mollusca</taxon>
        <taxon>Bivalvia</taxon>
        <taxon>Autobranchia</taxon>
        <taxon>Pteriomorphia</taxon>
        <taxon>Mytilida</taxon>
        <taxon>Mytiloidea</taxon>
        <taxon>Mytilidae</taxon>
        <taxon>Mytilinae</taxon>
        <taxon>Mytilus</taxon>
    </lineage>
</organism>
<dbReference type="PANTHER" id="PTHR23282">
    <property type="entry name" value="APICAL ENDOSOMAL GLYCOPROTEIN PRECURSOR"/>
    <property type="match status" value="1"/>
</dbReference>
<reference evidence="2" key="1">
    <citation type="submission" date="2018-11" db="EMBL/GenBank/DDBJ databases">
        <authorList>
            <person name="Alioto T."/>
            <person name="Alioto T."/>
        </authorList>
    </citation>
    <scope>NUCLEOTIDE SEQUENCE</scope>
</reference>